<comment type="caution">
    <text evidence="2">The sequence shown here is derived from an EMBL/GenBank/DDBJ whole genome shotgun (WGS) entry which is preliminary data.</text>
</comment>
<sequence length="154" mass="16814">MKAEILTIGDEVLRGEIVDSNKSLLSDRLLSLDIETHFHVSVRDDPADMADALLRAAERSDVVLVSGGLGPTRDDITSEVLARAFGRELVLDEEALETIRAFFRGIGREMTENNAKQARFPESAEVLPNPIGTAPGFVIEEHGALFFCLPGVPR</sequence>
<dbReference type="SMART" id="SM00852">
    <property type="entry name" value="MoCF_biosynth"/>
    <property type="match status" value="1"/>
</dbReference>
<dbReference type="CDD" id="cd00885">
    <property type="entry name" value="cinA"/>
    <property type="match status" value="1"/>
</dbReference>
<dbReference type="InterPro" id="IPR001453">
    <property type="entry name" value="MoaB/Mog_dom"/>
</dbReference>
<dbReference type="InterPro" id="IPR050101">
    <property type="entry name" value="CinA"/>
</dbReference>
<dbReference type="InterPro" id="IPR036425">
    <property type="entry name" value="MoaB/Mog-like_dom_sf"/>
</dbReference>
<reference evidence="2" key="1">
    <citation type="journal article" date="2014" name="Front. Microbiol.">
        <title>High frequency of phylogenetically diverse reductive dehalogenase-homologous genes in deep subseafloor sedimentary metagenomes.</title>
        <authorList>
            <person name="Kawai M."/>
            <person name="Futagami T."/>
            <person name="Toyoda A."/>
            <person name="Takaki Y."/>
            <person name="Nishi S."/>
            <person name="Hori S."/>
            <person name="Arai W."/>
            <person name="Tsubouchi T."/>
            <person name="Morono Y."/>
            <person name="Uchiyama I."/>
            <person name="Ito T."/>
            <person name="Fujiyama A."/>
            <person name="Inagaki F."/>
            <person name="Takami H."/>
        </authorList>
    </citation>
    <scope>NUCLEOTIDE SEQUENCE</scope>
    <source>
        <strain evidence="2">Expedition CK06-06</strain>
    </source>
</reference>
<feature type="non-terminal residue" evidence="2">
    <location>
        <position position="154"/>
    </location>
</feature>
<dbReference type="EMBL" id="BARS01006848">
    <property type="protein sequence ID" value="GAF74548.1"/>
    <property type="molecule type" value="Genomic_DNA"/>
</dbReference>
<dbReference type="SUPFAM" id="SSF53218">
    <property type="entry name" value="Molybdenum cofactor biosynthesis proteins"/>
    <property type="match status" value="1"/>
</dbReference>
<dbReference type="NCBIfam" id="TIGR00177">
    <property type="entry name" value="molyb_syn"/>
    <property type="match status" value="1"/>
</dbReference>
<evidence type="ECO:0000313" key="2">
    <source>
        <dbReference type="EMBL" id="GAF74548.1"/>
    </source>
</evidence>
<dbReference type="Gene3D" id="3.40.980.10">
    <property type="entry name" value="MoaB/Mog-like domain"/>
    <property type="match status" value="1"/>
</dbReference>
<dbReference type="PANTHER" id="PTHR13939:SF0">
    <property type="entry name" value="NMN AMIDOHYDROLASE-LIKE PROTEIN YFAY"/>
    <property type="match status" value="1"/>
</dbReference>
<dbReference type="PANTHER" id="PTHR13939">
    <property type="entry name" value="NICOTINAMIDE-NUCLEOTIDE AMIDOHYDROLASE PNCC"/>
    <property type="match status" value="1"/>
</dbReference>
<accession>X0S0H7</accession>
<organism evidence="2">
    <name type="scientific">marine sediment metagenome</name>
    <dbReference type="NCBI Taxonomy" id="412755"/>
    <lineage>
        <taxon>unclassified sequences</taxon>
        <taxon>metagenomes</taxon>
        <taxon>ecological metagenomes</taxon>
    </lineage>
</organism>
<proteinExistence type="predicted"/>
<gene>
    <name evidence="2" type="ORF">S01H1_13269</name>
</gene>
<dbReference type="AlphaFoldDB" id="X0S0H7"/>
<feature type="domain" description="MoaB/Mog" evidence="1">
    <location>
        <begin position="4"/>
        <end position="154"/>
    </location>
</feature>
<protein>
    <recommendedName>
        <fullName evidence="1">MoaB/Mog domain-containing protein</fullName>
    </recommendedName>
</protein>
<dbReference type="Pfam" id="PF00994">
    <property type="entry name" value="MoCF_biosynth"/>
    <property type="match status" value="1"/>
</dbReference>
<name>X0S0H7_9ZZZZ</name>
<evidence type="ECO:0000259" key="1">
    <source>
        <dbReference type="SMART" id="SM00852"/>
    </source>
</evidence>